<accession>A0A0P1BK32</accession>
<evidence type="ECO:0000313" key="3">
    <source>
        <dbReference type="Proteomes" id="UP000054845"/>
    </source>
</evidence>
<evidence type="ECO:0000256" key="1">
    <source>
        <dbReference type="SAM" id="MobiDB-lite"/>
    </source>
</evidence>
<evidence type="ECO:0000313" key="2">
    <source>
        <dbReference type="EMBL" id="CEH16500.1"/>
    </source>
</evidence>
<organism evidence="2 3">
    <name type="scientific">Ceraceosorus bombacis</name>
    <dbReference type="NCBI Taxonomy" id="401625"/>
    <lineage>
        <taxon>Eukaryota</taxon>
        <taxon>Fungi</taxon>
        <taxon>Dikarya</taxon>
        <taxon>Basidiomycota</taxon>
        <taxon>Ustilaginomycotina</taxon>
        <taxon>Exobasidiomycetes</taxon>
        <taxon>Ceraceosorales</taxon>
        <taxon>Ceraceosoraceae</taxon>
        <taxon>Ceraceosorus</taxon>
    </lineage>
</organism>
<keyword evidence="3" id="KW-1185">Reference proteome</keyword>
<sequence length="115" mass="12680">MICEAFPEEGEQPRALAGHKAPRFVSEQVRGSALAEQPAHREPGHNNSTARCFAYRNEYSASTCLCSVPPRYTALVFATGSSVTCKHRKTLLVSQHEVTFSLFKVESGQLREAVI</sequence>
<name>A0A0P1BK32_9BASI</name>
<dbReference type="EMBL" id="CCYA01000318">
    <property type="protein sequence ID" value="CEH16500.1"/>
    <property type="molecule type" value="Genomic_DNA"/>
</dbReference>
<proteinExistence type="predicted"/>
<feature type="compositionally biased region" description="Acidic residues" evidence="1">
    <location>
        <begin position="1"/>
        <end position="10"/>
    </location>
</feature>
<dbReference type="Proteomes" id="UP000054845">
    <property type="component" value="Unassembled WGS sequence"/>
</dbReference>
<protein>
    <submittedName>
        <fullName evidence="2">Uncharacterized protein</fullName>
    </submittedName>
</protein>
<dbReference type="AlphaFoldDB" id="A0A0P1BK32"/>
<reference evidence="3" key="1">
    <citation type="submission" date="2014-09" db="EMBL/GenBank/DDBJ databases">
        <authorList>
            <person name="Sharma Rahul"/>
            <person name="Thines Marco"/>
        </authorList>
    </citation>
    <scope>NUCLEOTIDE SEQUENCE [LARGE SCALE GENOMIC DNA]</scope>
</reference>
<feature type="region of interest" description="Disordered" evidence="1">
    <location>
        <begin position="1"/>
        <end position="21"/>
    </location>
</feature>